<proteinExistence type="predicted"/>
<evidence type="ECO:0000256" key="3">
    <source>
        <dbReference type="ARBA" id="ARBA00022989"/>
    </source>
</evidence>
<dbReference type="OMA" id="QWRRWIR"/>
<organism evidence="6 7">
    <name type="scientific">Klebsormidium nitens</name>
    <name type="common">Green alga</name>
    <name type="synonym">Ulothrix nitens</name>
    <dbReference type="NCBI Taxonomy" id="105231"/>
    <lineage>
        <taxon>Eukaryota</taxon>
        <taxon>Viridiplantae</taxon>
        <taxon>Streptophyta</taxon>
        <taxon>Klebsormidiophyceae</taxon>
        <taxon>Klebsormidiales</taxon>
        <taxon>Klebsormidiaceae</taxon>
        <taxon>Klebsormidium</taxon>
    </lineage>
</organism>
<dbReference type="EMBL" id="DF237047">
    <property type="protein sequence ID" value="GAQ82047.1"/>
    <property type="molecule type" value="Genomic_DNA"/>
</dbReference>
<evidence type="ECO:0000313" key="7">
    <source>
        <dbReference type="Proteomes" id="UP000054558"/>
    </source>
</evidence>
<feature type="transmembrane region" description="Helical" evidence="5">
    <location>
        <begin position="250"/>
        <end position="271"/>
    </location>
</feature>
<evidence type="ECO:0000256" key="4">
    <source>
        <dbReference type="ARBA" id="ARBA00023136"/>
    </source>
</evidence>
<feature type="transmembrane region" description="Helical" evidence="5">
    <location>
        <begin position="39"/>
        <end position="59"/>
    </location>
</feature>
<dbReference type="AlphaFoldDB" id="A0A0U9HJL2"/>
<dbReference type="OrthoDB" id="5348404at2759"/>
<sequence length="399" mass="45593">MPAAGARWRNFFRGVWLVTTALVIIAVPWMSLAMKKQDYTIHAIAWFTAGVFVLLALPISAYEIAQHLDSYTKPLEQKKIIRILMMVPIYAVDSWLALRFKNVAIYINTLRECYEAYVIYSFFEYLLAYVGGETRLGEEIELKPQVEHVFPFSLALKPWRMGQTFVKNCKVGVHNYVVVQPILTMTALFCEWGGYYGEGSFNPQKAYVYLTFVYNVSQIWALYCLVMFYRAAHEELQPMKPFAKFACVKAVVFFSFWQSVAIAILVKFNVIRSQETLSNYDVDDVATGIQDFLICIEMFFAAIAHGVAFSASEYADPTMPKKPFFHSLLDMCDITDITSDTWGRVASAKDHVIDGVVSIVPRKAPGSPRKIRIEMPDFLDDNVEHSLLLTTDEIRTDRQ</sequence>
<dbReference type="Proteomes" id="UP000054558">
    <property type="component" value="Unassembled WGS sequence"/>
</dbReference>
<gene>
    <name evidence="6" type="ORF">KFL_000980340</name>
</gene>
<keyword evidence="7" id="KW-1185">Reference proteome</keyword>
<keyword evidence="4 5" id="KW-0472">Membrane</keyword>
<dbReference type="SMART" id="SM01417">
    <property type="entry name" value="Solute_trans_a"/>
    <property type="match status" value="1"/>
</dbReference>
<feature type="transmembrane region" description="Helical" evidence="5">
    <location>
        <begin position="80"/>
        <end position="98"/>
    </location>
</feature>
<feature type="transmembrane region" description="Helical" evidence="5">
    <location>
        <begin position="291"/>
        <end position="312"/>
    </location>
</feature>
<reference evidence="6 7" key="1">
    <citation type="journal article" date="2014" name="Nat. Commun.">
        <title>Klebsormidium flaccidum genome reveals primary factors for plant terrestrial adaptation.</title>
        <authorList>
            <person name="Hori K."/>
            <person name="Maruyama F."/>
            <person name="Fujisawa T."/>
            <person name="Togashi T."/>
            <person name="Yamamoto N."/>
            <person name="Seo M."/>
            <person name="Sato S."/>
            <person name="Yamada T."/>
            <person name="Mori H."/>
            <person name="Tajima N."/>
            <person name="Moriyama T."/>
            <person name="Ikeuchi M."/>
            <person name="Watanabe M."/>
            <person name="Wada H."/>
            <person name="Kobayashi K."/>
            <person name="Saito M."/>
            <person name="Masuda T."/>
            <person name="Sasaki-Sekimoto Y."/>
            <person name="Mashiguchi K."/>
            <person name="Awai K."/>
            <person name="Shimojima M."/>
            <person name="Masuda S."/>
            <person name="Iwai M."/>
            <person name="Nobusawa T."/>
            <person name="Narise T."/>
            <person name="Kondo S."/>
            <person name="Saito H."/>
            <person name="Sato R."/>
            <person name="Murakawa M."/>
            <person name="Ihara Y."/>
            <person name="Oshima-Yamada Y."/>
            <person name="Ohtaka K."/>
            <person name="Satoh M."/>
            <person name="Sonobe K."/>
            <person name="Ishii M."/>
            <person name="Ohtani R."/>
            <person name="Kanamori-Sato M."/>
            <person name="Honoki R."/>
            <person name="Miyazaki D."/>
            <person name="Mochizuki H."/>
            <person name="Umetsu J."/>
            <person name="Higashi K."/>
            <person name="Shibata D."/>
            <person name="Kamiya Y."/>
            <person name="Sato N."/>
            <person name="Nakamura Y."/>
            <person name="Tabata S."/>
            <person name="Ida S."/>
            <person name="Kurokawa K."/>
            <person name="Ohta H."/>
        </authorList>
    </citation>
    <scope>NUCLEOTIDE SEQUENCE [LARGE SCALE GENOMIC DNA]</scope>
    <source>
        <strain evidence="6 7">NIES-2285</strain>
    </source>
</reference>
<evidence type="ECO:0000256" key="5">
    <source>
        <dbReference type="SAM" id="Phobius"/>
    </source>
</evidence>
<dbReference type="GO" id="GO:0016020">
    <property type="term" value="C:membrane"/>
    <property type="evidence" value="ECO:0000318"/>
    <property type="project" value="GO_Central"/>
</dbReference>
<evidence type="ECO:0000256" key="2">
    <source>
        <dbReference type="ARBA" id="ARBA00022692"/>
    </source>
</evidence>
<dbReference type="GO" id="GO:0022857">
    <property type="term" value="F:transmembrane transporter activity"/>
    <property type="evidence" value="ECO:0000318"/>
    <property type="project" value="GO_Central"/>
</dbReference>
<keyword evidence="3 5" id="KW-1133">Transmembrane helix</keyword>
<feature type="transmembrane region" description="Helical" evidence="5">
    <location>
        <begin position="12"/>
        <end position="33"/>
    </location>
</feature>
<dbReference type="Pfam" id="PF03619">
    <property type="entry name" value="Solute_trans_a"/>
    <property type="match status" value="1"/>
</dbReference>
<dbReference type="PANTHER" id="PTHR23423">
    <property type="entry name" value="ORGANIC SOLUTE TRANSPORTER-RELATED"/>
    <property type="match status" value="1"/>
</dbReference>
<dbReference type="InterPro" id="IPR005178">
    <property type="entry name" value="Ostalpha/TMEM184C"/>
</dbReference>
<feature type="transmembrane region" description="Helical" evidence="5">
    <location>
        <begin position="206"/>
        <end position="229"/>
    </location>
</feature>
<evidence type="ECO:0000256" key="1">
    <source>
        <dbReference type="ARBA" id="ARBA00004141"/>
    </source>
</evidence>
<accession>A0A0U9HJL2</accession>
<keyword evidence="2 5" id="KW-0812">Transmembrane</keyword>
<name>A0A0U9HJL2_KLENI</name>
<evidence type="ECO:0000313" key="6">
    <source>
        <dbReference type="EMBL" id="GAQ82047.1"/>
    </source>
</evidence>
<comment type="subcellular location">
    <subcellularLocation>
        <location evidence="1">Membrane</location>
        <topology evidence="1">Multi-pass membrane protein</topology>
    </subcellularLocation>
</comment>
<dbReference type="STRING" id="105231.A0A0U9HJL2"/>
<protein>
    <submittedName>
        <fullName evidence="6">Uncharacterized protein</fullName>
    </submittedName>
</protein>